<dbReference type="Proteomes" id="UP001063166">
    <property type="component" value="Unassembled WGS sequence"/>
</dbReference>
<keyword evidence="2" id="KW-1133">Transmembrane helix</keyword>
<evidence type="ECO:0000256" key="2">
    <source>
        <dbReference type="SAM" id="Phobius"/>
    </source>
</evidence>
<dbReference type="EMBL" id="BRPK01000008">
    <property type="protein sequence ID" value="GLB40751.1"/>
    <property type="molecule type" value="Genomic_DNA"/>
</dbReference>
<evidence type="ECO:0000313" key="5">
    <source>
        <dbReference type="Proteomes" id="UP001063166"/>
    </source>
</evidence>
<keyword evidence="2" id="KW-0472">Membrane</keyword>
<comment type="caution">
    <text evidence="4">The sequence shown here is derived from an EMBL/GenBank/DDBJ whole genome shotgun (WGS) entry which is preliminary data.</text>
</comment>
<reference evidence="4" key="1">
    <citation type="submission" date="2022-07" db="EMBL/GenBank/DDBJ databases">
        <title>The genome of Lyophyllum shimeji provides insight into the initial evolution of ectomycorrhizal fungal genome.</title>
        <authorList>
            <person name="Kobayashi Y."/>
            <person name="Shibata T."/>
            <person name="Hirakawa H."/>
            <person name="Shigenobu S."/>
            <person name="Nishiyama T."/>
            <person name="Yamada A."/>
            <person name="Hasebe M."/>
            <person name="Kawaguchi M."/>
        </authorList>
    </citation>
    <scope>NUCLEOTIDE SEQUENCE</scope>
    <source>
        <strain evidence="4">AT787</strain>
    </source>
</reference>
<gene>
    <name evidence="4" type="ORF">LshimejAT787_0806220</name>
</gene>
<accession>A0A9P3US23</accession>
<feature type="transmembrane region" description="Helical" evidence="2">
    <location>
        <begin position="209"/>
        <end position="228"/>
    </location>
</feature>
<name>A0A9P3US23_LYOSH</name>
<feature type="region of interest" description="Disordered" evidence="1">
    <location>
        <begin position="1"/>
        <end position="125"/>
    </location>
</feature>
<feature type="compositionally biased region" description="Pro residues" evidence="1">
    <location>
        <begin position="33"/>
        <end position="42"/>
    </location>
</feature>
<organism evidence="4 5">
    <name type="scientific">Lyophyllum shimeji</name>
    <name type="common">Hon-shimeji</name>
    <name type="synonym">Tricholoma shimeji</name>
    <dbReference type="NCBI Taxonomy" id="47721"/>
    <lineage>
        <taxon>Eukaryota</taxon>
        <taxon>Fungi</taxon>
        <taxon>Dikarya</taxon>
        <taxon>Basidiomycota</taxon>
        <taxon>Agaricomycotina</taxon>
        <taxon>Agaricomycetes</taxon>
        <taxon>Agaricomycetidae</taxon>
        <taxon>Agaricales</taxon>
        <taxon>Tricholomatineae</taxon>
        <taxon>Lyophyllaceae</taxon>
        <taxon>Lyophyllum</taxon>
    </lineage>
</organism>
<proteinExistence type="predicted"/>
<evidence type="ECO:0000259" key="3">
    <source>
        <dbReference type="Pfam" id="PF18142"/>
    </source>
</evidence>
<keyword evidence="5" id="KW-1185">Reference proteome</keyword>
<evidence type="ECO:0000256" key="1">
    <source>
        <dbReference type="SAM" id="MobiDB-lite"/>
    </source>
</evidence>
<dbReference type="AlphaFoldDB" id="A0A9P3US23"/>
<evidence type="ECO:0000313" key="4">
    <source>
        <dbReference type="EMBL" id="GLB40751.1"/>
    </source>
</evidence>
<feature type="compositionally biased region" description="Basic and acidic residues" evidence="1">
    <location>
        <begin position="1"/>
        <end position="12"/>
    </location>
</feature>
<sequence>MDKNGSSERDHASTQPTQQQTQAPSQQQQQAPPQQPGRPQPAPLNTAGLMPPQPFSYTAPSAPPQIVSPTRSDEKPADDAALAPETRRDNGFGRDRDRLGNPLPPVPGDARLGSDVRPPTRARTVDTHHSVRPMSMIDHVVPVEEKPHPRRTVAERLEPTLATAIIERDKYAMKARTTGIALNAAIGLQVLLGSLTTGLSAAATTGRQAAVATTVLGGLSTLVASYLARARGSNEPELSITRVKDLEQFIRECQAFIMDNGHVLTGEYDAELFRFRSRFEELLGNASGERKLSPPV</sequence>
<feature type="transmembrane region" description="Helical" evidence="2">
    <location>
        <begin position="180"/>
        <end position="203"/>
    </location>
</feature>
<feature type="domain" description="SMODS and SLOG-associating 2TM effector" evidence="3">
    <location>
        <begin position="164"/>
        <end position="285"/>
    </location>
</feature>
<protein>
    <recommendedName>
        <fullName evidence="3">SMODS and SLOG-associating 2TM effector domain-containing protein</fullName>
    </recommendedName>
</protein>
<feature type="compositionally biased region" description="Basic and acidic residues" evidence="1">
    <location>
        <begin position="85"/>
        <end position="99"/>
    </location>
</feature>
<dbReference type="InterPro" id="IPR041622">
    <property type="entry name" value="SLATT_fungi"/>
</dbReference>
<keyword evidence="2" id="KW-0812">Transmembrane</keyword>
<dbReference type="OrthoDB" id="3245801at2759"/>
<dbReference type="Pfam" id="PF18142">
    <property type="entry name" value="SLATT_fungal"/>
    <property type="match status" value="1"/>
</dbReference>
<dbReference type="NCBIfam" id="NF033635">
    <property type="entry name" value="SLATT_fungal"/>
    <property type="match status" value="1"/>
</dbReference>
<feature type="compositionally biased region" description="Low complexity" evidence="1">
    <location>
        <begin position="14"/>
        <end position="32"/>
    </location>
</feature>